<keyword evidence="2" id="KW-1185">Reference proteome</keyword>
<evidence type="ECO:0000313" key="2">
    <source>
        <dbReference type="Proteomes" id="UP000331127"/>
    </source>
</evidence>
<name>A0A5M3WEK6_9ACTN</name>
<accession>A0A5M3WEK6</accession>
<dbReference type="Proteomes" id="UP000331127">
    <property type="component" value="Unassembled WGS sequence"/>
</dbReference>
<sequence>MELPAAVPRILGTQMSSAATEQGSTLEMAQQQYVHLVRLAWDLHTLGVSPAVELGPERVPAVRISRARGPIRVMAWLTDGAWVFTWGRSRDQRIEVFDTRAAARIARVAEE</sequence>
<evidence type="ECO:0000313" key="1">
    <source>
        <dbReference type="EMBL" id="GES07535.1"/>
    </source>
</evidence>
<protein>
    <submittedName>
        <fullName evidence="1">Uncharacterized protein</fullName>
    </submittedName>
</protein>
<proteinExistence type="predicted"/>
<gene>
    <name evidence="1" type="ORF">Amac_011300</name>
</gene>
<dbReference type="EMBL" id="BLAE01000006">
    <property type="protein sequence ID" value="GES07535.1"/>
    <property type="molecule type" value="Genomic_DNA"/>
</dbReference>
<reference evidence="1 2" key="1">
    <citation type="submission" date="2019-10" db="EMBL/GenBank/DDBJ databases">
        <title>Whole genome shotgun sequence of Acrocarpospora macrocephala NBRC 16266.</title>
        <authorList>
            <person name="Ichikawa N."/>
            <person name="Kimura A."/>
            <person name="Kitahashi Y."/>
            <person name="Komaki H."/>
            <person name="Oguchi A."/>
        </authorList>
    </citation>
    <scope>NUCLEOTIDE SEQUENCE [LARGE SCALE GENOMIC DNA]</scope>
    <source>
        <strain evidence="1 2">NBRC 16266</strain>
    </source>
</reference>
<organism evidence="1 2">
    <name type="scientific">Acrocarpospora macrocephala</name>
    <dbReference type="NCBI Taxonomy" id="150177"/>
    <lineage>
        <taxon>Bacteria</taxon>
        <taxon>Bacillati</taxon>
        <taxon>Actinomycetota</taxon>
        <taxon>Actinomycetes</taxon>
        <taxon>Streptosporangiales</taxon>
        <taxon>Streptosporangiaceae</taxon>
        <taxon>Acrocarpospora</taxon>
    </lineage>
</organism>
<comment type="caution">
    <text evidence="1">The sequence shown here is derived from an EMBL/GenBank/DDBJ whole genome shotgun (WGS) entry which is preliminary data.</text>
</comment>
<dbReference type="AlphaFoldDB" id="A0A5M3WEK6"/>